<name>A0A8J5FQ99_ZINOF</name>
<feature type="repeat" description="PPR" evidence="2">
    <location>
        <begin position="197"/>
        <end position="231"/>
    </location>
</feature>
<reference evidence="3 4" key="1">
    <citation type="submission" date="2020-08" db="EMBL/GenBank/DDBJ databases">
        <title>Plant Genome Project.</title>
        <authorList>
            <person name="Zhang R.-G."/>
        </authorList>
    </citation>
    <scope>NUCLEOTIDE SEQUENCE [LARGE SCALE GENOMIC DNA]</scope>
    <source>
        <tissue evidence="3">Rhizome</tissue>
    </source>
</reference>
<evidence type="ECO:0000313" key="3">
    <source>
        <dbReference type="EMBL" id="KAG6493181.1"/>
    </source>
</evidence>
<dbReference type="AlphaFoldDB" id="A0A8J5FQ99"/>
<dbReference type="PANTHER" id="PTHR47926">
    <property type="entry name" value="PENTATRICOPEPTIDE REPEAT-CONTAINING PROTEIN"/>
    <property type="match status" value="1"/>
</dbReference>
<dbReference type="InterPro" id="IPR011990">
    <property type="entry name" value="TPR-like_helical_dom_sf"/>
</dbReference>
<evidence type="ECO:0000256" key="2">
    <source>
        <dbReference type="PROSITE-ProRule" id="PRU00708"/>
    </source>
</evidence>
<keyword evidence="4" id="KW-1185">Reference proteome</keyword>
<dbReference type="InterPro" id="IPR046960">
    <property type="entry name" value="PPR_At4g14850-like_plant"/>
</dbReference>
<dbReference type="Pfam" id="PF01535">
    <property type="entry name" value="PPR"/>
    <property type="match status" value="3"/>
</dbReference>
<dbReference type="FunFam" id="1.25.40.10:FF:000184">
    <property type="entry name" value="Pentatricopeptide repeat-containing protein, chloroplastic"/>
    <property type="match status" value="1"/>
</dbReference>
<evidence type="ECO:0000256" key="1">
    <source>
        <dbReference type="ARBA" id="ARBA00022737"/>
    </source>
</evidence>
<feature type="repeat" description="PPR" evidence="2">
    <location>
        <begin position="166"/>
        <end position="196"/>
    </location>
</feature>
<dbReference type="EMBL" id="JACMSC010000013">
    <property type="protein sequence ID" value="KAG6493181.1"/>
    <property type="molecule type" value="Genomic_DNA"/>
</dbReference>
<dbReference type="GO" id="GO:0003723">
    <property type="term" value="F:RNA binding"/>
    <property type="evidence" value="ECO:0007669"/>
    <property type="project" value="InterPro"/>
</dbReference>
<dbReference type="InterPro" id="IPR046848">
    <property type="entry name" value="E_motif"/>
</dbReference>
<dbReference type="NCBIfam" id="TIGR00756">
    <property type="entry name" value="PPR"/>
    <property type="match status" value="4"/>
</dbReference>
<dbReference type="GO" id="GO:0009451">
    <property type="term" value="P:RNA modification"/>
    <property type="evidence" value="ECO:0007669"/>
    <property type="project" value="InterPro"/>
</dbReference>
<proteinExistence type="predicted"/>
<dbReference type="Pfam" id="PF13041">
    <property type="entry name" value="PPR_2"/>
    <property type="match status" value="2"/>
</dbReference>
<dbReference type="PROSITE" id="PS51375">
    <property type="entry name" value="PPR"/>
    <property type="match status" value="4"/>
</dbReference>
<protein>
    <submittedName>
        <fullName evidence="3">Uncharacterized protein</fullName>
    </submittedName>
</protein>
<dbReference type="InterPro" id="IPR002885">
    <property type="entry name" value="PPR_rpt"/>
</dbReference>
<feature type="repeat" description="PPR" evidence="2">
    <location>
        <begin position="96"/>
        <end position="130"/>
    </location>
</feature>
<dbReference type="PANTHER" id="PTHR47926:SF447">
    <property type="entry name" value="DYW DOMAIN-CONTAINING PROTEIN"/>
    <property type="match status" value="1"/>
</dbReference>
<dbReference type="Pfam" id="PF20431">
    <property type="entry name" value="E_motif"/>
    <property type="match status" value="1"/>
</dbReference>
<dbReference type="Gene3D" id="1.25.40.10">
    <property type="entry name" value="Tetratricopeptide repeat domain"/>
    <property type="match status" value="3"/>
</dbReference>
<dbReference type="Proteomes" id="UP000734854">
    <property type="component" value="Unassembled WGS sequence"/>
</dbReference>
<sequence length="525" mass="58426">MPKSSLLFPPKLFDSLSRNVCRRHFLHASHAPPQPSSSATTTAAILQQTLSHLPASTTSGPFVAAATLQELVDVSLSSHGFHLLPLAFPQIRHLIDTDTCNCLIKSYIRSNDHRRSVLLFVAMLKASVFPDLFTFPPLIKSAVQLHLLGFGLSIHGCVAKIGCDSDVFVNTALVSMYCSFGHVRDAERMFDEMPHRNSVTWNAMITGYVNNRRFREAHELFSRMIRSGSELGEVTMVCALTACSHLGALRQGIWIHNYIKNHRLTVNVFVGTALIDMFMKCGVVDEAVKVFRAMRVRNDFTWNALMSGYAMNGGGEAALGVFNEMIAKNIKPNGITFLAVLCACCHHGFVDHGRKFFISMEKDFGLQPRIKHYGCMVDLLGRAGLLKEAYGLIQTMPMKPDAAIWRALATACKIHGDLELGGLAIRKLLELEPCSGENYVLLVNLLARDQRWTAIGKVRQMMRQRGIKKDPGCSSIEIDGVVHEFLVTDGFQRDELGDIFAMLVKMTRELKLAGYRVDTDMVSYD</sequence>
<evidence type="ECO:0000313" key="4">
    <source>
        <dbReference type="Proteomes" id="UP000734854"/>
    </source>
</evidence>
<keyword evidence="1" id="KW-0677">Repeat</keyword>
<accession>A0A8J5FQ99</accession>
<gene>
    <name evidence="3" type="ORF">ZIOFF_048158</name>
</gene>
<comment type="caution">
    <text evidence="3">The sequence shown here is derived from an EMBL/GenBank/DDBJ whole genome shotgun (WGS) entry which is preliminary data.</text>
</comment>
<dbReference type="Pfam" id="PF12854">
    <property type="entry name" value="PPR_1"/>
    <property type="match status" value="1"/>
</dbReference>
<organism evidence="3 4">
    <name type="scientific">Zingiber officinale</name>
    <name type="common">Ginger</name>
    <name type="synonym">Amomum zingiber</name>
    <dbReference type="NCBI Taxonomy" id="94328"/>
    <lineage>
        <taxon>Eukaryota</taxon>
        <taxon>Viridiplantae</taxon>
        <taxon>Streptophyta</taxon>
        <taxon>Embryophyta</taxon>
        <taxon>Tracheophyta</taxon>
        <taxon>Spermatophyta</taxon>
        <taxon>Magnoliopsida</taxon>
        <taxon>Liliopsida</taxon>
        <taxon>Zingiberales</taxon>
        <taxon>Zingiberaceae</taxon>
        <taxon>Zingiber</taxon>
    </lineage>
</organism>
<dbReference type="FunFam" id="1.25.40.10:FF:000427">
    <property type="entry name" value="Pentatricopeptide repeat-containing protein chloroplastic"/>
    <property type="match status" value="1"/>
</dbReference>
<feature type="repeat" description="PPR" evidence="2">
    <location>
        <begin position="298"/>
        <end position="332"/>
    </location>
</feature>